<dbReference type="HOGENOM" id="CLU_047249_0_2_9"/>
<keyword evidence="5 9" id="KW-0378">Hydrolase</keyword>
<evidence type="ECO:0000256" key="3">
    <source>
        <dbReference type="ARBA" id="ARBA00022670"/>
    </source>
</evidence>
<comment type="similarity">
    <text evidence="1 6">Belongs to the peptidase M42 family.</text>
</comment>
<dbReference type="NCBIfam" id="TIGR03107">
    <property type="entry name" value="glu_aminopep"/>
    <property type="match status" value="1"/>
</dbReference>
<name>E8JRA7_STREI</name>
<dbReference type="Gene3D" id="2.40.30.40">
    <property type="entry name" value="Peptidase M42, domain 2"/>
    <property type="match status" value="1"/>
</dbReference>
<feature type="active site" description="Proton acceptor" evidence="7">
    <location>
        <position position="235"/>
    </location>
</feature>
<dbReference type="EMBL" id="AEVB01000037">
    <property type="protein sequence ID" value="EFW88359.1"/>
    <property type="molecule type" value="Genomic_DNA"/>
</dbReference>
<dbReference type="SUPFAM" id="SSF53187">
    <property type="entry name" value="Zn-dependent exopeptidases"/>
    <property type="match status" value="1"/>
</dbReference>
<feature type="binding site" evidence="8">
    <location>
        <position position="340"/>
    </location>
    <ligand>
        <name>Zn(2+)</name>
        <dbReference type="ChEBI" id="CHEBI:29105"/>
        <label>2</label>
    </ligand>
</feature>
<dbReference type="CDD" id="cd05656">
    <property type="entry name" value="M42_Frv"/>
    <property type="match status" value="1"/>
</dbReference>
<dbReference type="MEROPS" id="M42.001"/>
<dbReference type="SUPFAM" id="SSF101821">
    <property type="entry name" value="Aminopeptidase/glucanase lid domain"/>
    <property type="match status" value="1"/>
</dbReference>
<accession>E8JRA7</accession>
<evidence type="ECO:0000313" key="10">
    <source>
        <dbReference type="Proteomes" id="UP000005699"/>
    </source>
</evidence>
<dbReference type="PIRSF" id="PIRSF001123">
    <property type="entry name" value="PepA_GA"/>
    <property type="match status" value="1"/>
</dbReference>
<dbReference type="Proteomes" id="UP000005699">
    <property type="component" value="Unassembled WGS sequence"/>
</dbReference>
<feature type="binding site" evidence="8">
    <location>
        <position position="258"/>
    </location>
    <ligand>
        <name>Zn(2+)</name>
        <dbReference type="ChEBI" id="CHEBI:29105"/>
        <label>1</label>
    </ligand>
</feature>
<evidence type="ECO:0000313" key="9">
    <source>
        <dbReference type="EMBL" id="EFW88359.1"/>
    </source>
</evidence>
<evidence type="ECO:0000256" key="6">
    <source>
        <dbReference type="PIRNR" id="PIRNR001123"/>
    </source>
</evidence>
<proteinExistence type="inferred from homology"/>
<dbReference type="InterPro" id="IPR017538">
    <property type="entry name" value="Pept_M42_glutamyl_aminopept"/>
</dbReference>
<dbReference type="InterPro" id="IPR008007">
    <property type="entry name" value="Peptidase_M42"/>
</dbReference>
<dbReference type="PANTHER" id="PTHR32481:SF0">
    <property type="entry name" value="AMINOPEPTIDASE YPDE-RELATED"/>
    <property type="match status" value="1"/>
</dbReference>
<comment type="caution">
    <text evidence="9">The sequence shown here is derived from an EMBL/GenBank/DDBJ whole genome shotgun (WGS) entry which is preliminary data.</text>
</comment>
<dbReference type="eggNOG" id="COG1363">
    <property type="taxonomic scope" value="Bacteria"/>
</dbReference>
<keyword evidence="2 9" id="KW-0031">Aminopeptidase</keyword>
<dbReference type="Pfam" id="PF05343">
    <property type="entry name" value="Peptidase_M42"/>
    <property type="match status" value="1"/>
</dbReference>
<feature type="binding site" evidence="8">
    <location>
        <position position="203"/>
    </location>
    <ligand>
        <name>Zn(2+)</name>
        <dbReference type="ChEBI" id="CHEBI:29105"/>
        <label>2</label>
    </ligand>
</feature>
<dbReference type="Gene3D" id="3.40.630.10">
    <property type="entry name" value="Zn peptidases"/>
    <property type="match status" value="1"/>
</dbReference>
<evidence type="ECO:0000256" key="5">
    <source>
        <dbReference type="ARBA" id="ARBA00022801"/>
    </source>
</evidence>
<feature type="binding site" evidence="8">
    <location>
        <position position="236"/>
    </location>
    <ligand>
        <name>Zn(2+)</name>
        <dbReference type="ChEBI" id="CHEBI:29105"/>
        <label>2</label>
    </ligand>
</feature>
<dbReference type="InterPro" id="IPR051464">
    <property type="entry name" value="Peptidase_M42_aminopept"/>
</dbReference>
<dbReference type="GO" id="GO:0046872">
    <property type="term" value="F:metal ion binding"/>
    <property type="evidence" value="ECO:0007669"/>
    <property type="project" value="UniProtKB-UniRule"/>
</dbReference>
<evidence type="ECO:0000256" key="8">
    <source>
        <dbReference type="PIRSR" id="PIRSR001123-2"/>
    </source>
</evidence>
<organism evidence="9 10">
    <name type="scientific">Streptococcus equinus ATCC 9812</name>
    <dbReference type="NCBI Taxonomy" id="525379"/>
    <lineage>
        <taxon>Bacteria</taxon>
        <taxon>Bacillati</taxon>
        <taxon>Bacillota</taxon>
        <taxon>Bacilli</taxon>
        <taxon>Lactobacillales</taxon>
        <taxon>Streptococcaceae</taxon>
        <taxon>Streptococcus</taxon>
    </lineage>
</organism>
<dbReference type="EC" id="3.4.11.7" evidence="9"/>
<dbReference type="GO" id="GO:0006508">
    <property type="term" value="P:proteolysis"/>
    <property type="evidence" value="ECO:0007669"/>
    <property type="project" value="UniProtKB-KW"/>
</dbReference>
<dbReference type="AlphaFoldDB" id="E8JRA7"/>
<evidence type="ECO:0000256" key="4">
    <source>
        <dbReference type="ARBA" id="ARBA00022723"/>
    </source>
</evidence>
<keyword evidence="4 8" id="KW-0479">Metal-binding</keyword>
<feature type="binding site" evidence="8">
    <location>
        <position position="87"/>
    </location>
    <ligand>
        <name>Zn(2+)</name>
        <dbReference type="ChEBI" id="CHEBI:29105"/>
        <label>1</label>
    </ligand>
</feature>
<sequence>MFFLKIVRKRGKIETIESRFYMSDLFSKIKEITELDSIAGYEHSVRNYLRSKITPLVDDVQTDGLGGIFGIKNSDAENAPRIMVAAHMDEVGFMVSEIKADGTMRAVGIGGWNPLVLSSQRFTLYTRDNRAIPVVSGSVPPHFLRGTNGSASLPKIDDIIFDAGFTDKAEAEAFGILPGDIIVPKSETILTANEKNVISKAWDNRFGVLMVTELLESLKGQKLDNTLITGANVQEEVGLRGAHVSATKFQPELFFAVDCSPAGDIYGNQGKIGDGTLFRFYDPGHVMLKDMRDFLLTTAEEAGIKYQYYAAKGGTDAGAAHLKNGGIPSTTIGVCARYIHSHQSLYAMDDFLQAQAFIQAIVKKLDRSTVDLIKKY</sequence>
<keyword evidence="3" id="KW-0645">Protease</keyword>
<evidence type="ECO:0000256" key="2">
    <source>
        <dbReference type="ARBA" id="ARBA00022438"/>
    </source>
</evidence>
<reference evidence="9 10" key="1">
    <citation type="submission" date="2010-12" db="EMBL/GenBank/DDBJ databases">
        <authorList>
            <person name="Muzny D."/>
            <person name="Qin X."/>
            <person name="Deng J."/>
            <person name="Jiang H."/>
            <person name="Liu Y."/>
            <person name="Qu J."/>
            <person name="Song X.-Z."/>
            <person name="Zhang L."/>
            <person name="Thornton R."/>
            <person name="Coyle M."/>
            <person name="Francisco L."/>
            <person name="Jackson L."/>
            <person name="Javaid M."/>
            <person name="Korchina V."/>
            <person name="Kovar C."/>
            <person name="Mata R."/>
            <person name="Mathew T."/>
            <person name="Ngo R."/>
            <person name="Nguyen L."/>
            <person name="Nguyen N."/>
            <person name="Okwuonu G."/>
            <person name="Ongeri F."/>
            <person name="Pham C."/>
            <person name="Simmons D."/>
            <person name="Wilczek-Boney K."/>
            <person name="Hale W."/>
            <person name="Jakkamsetti A."/>
            <person name="Pham P."/>
            <person name="Ruth R."/>
            <person name="San Lucas F."/>
            <person name="Warren J."/>
            <person name="Zhang J."/>
            <person name="Zhao Z."/>
            <person name="Zhou C."/>
            <person name="Zhu D."/>
            <person name="Lee S."/>
            <person name="Bess C."/>
            <person name="Blankenburg K."/>
            <person name="Forbes L."/>
            <person name="Fu Q."/>
            <person name="Gubbala S."/>
            <person name="Hirani K."/>
            <person name="Jayaseelan J.C."/>
            <person name="Lara F."/>
            <person name="Munidasa M."/>
            <person name="Palculict T."/>
            <person name="Patil S."/>
            <person name="Pu L.-L."/>
            <person name="Saada N."/>
            <person name="Tang L."/>
            <person name="Weissenberger G."/>
            <person name="Zhu Y."/>
            <person name="Hemphill L."/>
            <person name="Shang Y."/>
            <person name="Youmans B."/>
            <person name="Ayvaz T."/>
            <person name="Ross M."/>
            <person name="Santibanez J."/>
            <person name="Aqrawi P."/>
            <person name="Gross S."/>
            <person name="Joshi V."/>
            <person name="Fowler G."/>
            <person name="Nazareth L."/>
            <person name="Reid J."/>
            <person name="Worley K."/>
            <person name="Petrosino J."/>
            <person name="Highlander S."/>
            <person name="Gibbs R."/>
        </authorList>
    </citation>
    <scope>NUCLEOTIDE SEQUENCE [LARGE SCALE GENOMIC DNA]</scope>
    <source>
        <strain evidence="9 10">ATCC 9812</strain>
    </source>
</reference>
<feature type="binding site" evidence="8">
    <location>
        <position position="203"/>
    </location>
    <ligand>
        <name>Zn(2+)</name>
        <dbReference type="ChEBI" id="CHEBI:29105"/>
        <label>1</label>
    </ligand>
</feature>
<gene>
    <name evidence="9" type="primary">pepA</name>
    <name evidence="9" type="ORF">HMPREF0819_1530</name>
</gene>
<protein>
    <submittedName>
        <fullName evidence="9">Glutamyl aminopeptidase</fullName>
        <ecNumber evidence="9">3.4.11.7</ecNumber>
    </submittedName>
</protein>
<comment type="cofactor">
    <cofactor evidence="8">
        <name>a divalent metal cation</name>
        <dbReference type="ChEBI" id="CHEBI:60240"/>
    </cofactor>
    <text evidence="8">Binds 2 divalent metal cations per subunit.</text>
</comment>
<dbReference type="InterPro" id="IPR023367">
    <property type="entry name" value="Peptidase_M42_dom2"/>
</dbReference>
<evidence type="ECO:0000256" key="1">
    <source>
        <dbReference type="ARBA" id="ARBA00006272"/>
    </source>
</evidence>
<dbReference type="PANTHER" id="PTHR32481">
    <property type="entry name" value="AMINOPEPTIDASE"/>
    <property type="match status" value="1"/>
</dbReference>
<dbReference type="GO" id="GO:0004230">
    <property type="term" value="F:glutamyl aminopeptidase activity"/>
    <property type="evidence" value="ECO:0007669"/>
    <property type="project" value="UniProtKB-EC"/>
</dbReference>
<evidence type="ECO:0000256" key="7">
    <source>
        <dbReference type="PIRSR" id="PIRSR001123-1"/>
    </source>
</evidence>